<evidence type="ECO:0000313" key="3">
    <source>
        <dbReference type="EMBL" id="KAJ7634740.1"/>
    </source>
</evidence>
<organism evidence="3 4">
    <name type="scientific">Roridomyces roridus</name>
    <dbReference type="NCBI Taxonomy" id="1738132"/>
    <lineage>
        <taxon>Eukaryota</taxon>
        <taxon>Fungi</taxon>
        <taxon>Dikarya</taxon>
        <taxon>Basidiomycota</taxon>
        <taxon>Agaricomycotina</taxon>
        <taxon>Agaricomycetes</taxon>
        <taxon>Agaricomycetidae</taxon>
        <taxon>Agaricales</taxon>
        <taxon>Marasmiineae</taxon>
        <taxon>Mycenaceae</taxon>
        <taxon>Roridomyces</taxon>
    </lineage>
</organism>
<dbReference type="AlphaFoldDB" id="A0AAD7C0W1"/>
<evidence type="ECO:0000256" key="1">
    <source>
        <dbReference type="SAM" id="MobiDB-lite"/>
    </source>
</evidence>
<feature type="domain" description="DUF7330" evidence="2">
    <location>
        <begin position="82"/>
        <end position="223"/>
    </location>
</feature>
<dbReference type="InterPro" id="IPR055754">
    <property type="entry name" value="DUF7330"/>
</dbReference>
<reference evidence="3" key="1">
    <citation type="submission" date="2023-03" db="EMBL/GenBank/DDBJ databases">
        <title>Massive genome expansion in bonnet fungi (Mycena s.s.) driven by repeated elements and novel gene families across ecological guilds.</title>
        <authorList>
            <consortium name="Lawrence Berkeley National Laboratory"/>
            <person name="Harder C.B."/>
            <person name="Miyauchi S."/>
            <person name="Viragh M."/>
            <person name="Kuo A."/>
            <person name="Thoen E."/>
            <person name="Andreopoulos B."/>
            <person name="Lu D."/>
            <person name="Skrede I."/>
            <person name="Drula E."/>
            <person name="Henrissat B."/>
            <person name="Morin E."/>
            <person name="Kohler A."/>
            <person name="Barry K."/>
            <person name="LaButti K."/>
            <person name="Morin E."/>
            <person name="Salamov A."/>
            <person name="Lipzen A."/>
            <person name="Mereny Z."/>
            <person name="Hegedus B."/>
            <person name="Baldrian P."/>
            <person name="Stursova M."/>
            <person name="Weitz H."/>
            <person name="Taylor A."/>
            <person name="Grigoriev I.V."/>
            <person name="Nagy L.G."/>
            <person name="Martin F."/>
            <person name="Kauserud H."/>
        </authorList>
    </citation>
    <scope>NUCLEOTIDE SEQUENCE</scope>
    <source>
        <strain evidence="3">9284</strain>
    </source>
</reference>
<accession>A0AAD7C0W1</accession>
<dbReference type="Pfam" id="PF24016">
    <property type="entry name" value="DUF7330"/>
    <property type="match status" value="1"/>
</dbReference>
<comment type="caution">
    <text evidence="3">The sequence shown here is derived from an EMBL/GenBank/DDBJ whole genome shotgun (WGS) entry which is preliminary data.</text>
</comment>
<sequence length="227" mass="24853">MIIPQDSTKSTDDASLSKQMAASYPPDSQLGEPGPPPYESHSTITPVLSSVAGSQTLSLPRPHQLHSHHPPPGLPMAVRALRGKRHLSLSALMGDVRAVVYITGSRALPLGGKTRMDVQSMMGTIRLELHAEEPRAPLCIDVHARLGESTLLLPRSFRGPLRVINRLGDVSMSEDLRRATRSFGDSLFVGDWREEELKQKKWPGDEATVDSMMGSVWVGYSDEVKGR</sequence>
<gene>
    <name evidence="3" type="ORF">FB45DRAFT_909726</name>
</gene>
<protein>
    <recommendedName>
        <fullName evidence="2">DUF7330 domain-containing protein</fullName>
    </recommendedName>
</protein>
<dbReference type="Proteomes" id="UP001221142">
    <property type="component" value="Unassembled WGS sequence"/>
</dbReference>
<evidence type="ECO:0000259" key="2">
    <source>
        <dbReference type="Pfam" id="PF24016"/>
    </source>
</evidence>
<feature type="region of interest" description="Disordered" evidence="1">
    <location>
        <begin position="1"/>
        <end position="44"/>
    </location>
</feature>
<dbReference type="EMBL" id="JARKIF010000007">
    <property type="protein sequence ID" value="KAJ7634740.1"/>
    <property type="molecule type" value="Genomic_DNA"/>
</dbReference>
<feature type="compositionally biased region" description="Polar residues" evidence="1">
    <location>
        <begin position="1"/>
        <end position="20"/>
    </location>
</feature>
<name>A0AAD7C0W1_9AGAR</name>
<proteinExistence type="predicted"/>
<keyword evidence="4" id="KW-1185">Reference proteome</keyword>
<evidence type="ECO:0000313" key="4">
    <source>
        <dbReference type="Proteomes" id="UP001221142"/>
    </source>
</evidence>